<evidence type="ECO:0008006" key="9">
    <source>
        <dbReference type="Google" id="ProtNLM"/>
    </source>
</evidence>
<proteinExistence type="inferred from homology"/>
<dbReference type="CDD" id="cd13858">
    <property type="entry name" value="CuRO_1_tcLCC2_insect_like"/>
    <property type="match status" value="1"/>
</dbReference>
<dbReference type="SUPFAM" id="SSF49503">
    <property type="entry name" value="Cupredoxins"/>
    <property type="match status" value="2"/>
</dbReference>
<keyword evidence="3" id="KW-0560">Oxidoreductase</keyword>
<dbReference type="FunFam" id="2.60.40.420:FF:000031">
    <property type="entry name" value="Laccase-2 isoform A"/>
    <property type="match status" value="1"/>
</dbReference>
<evidence type="ECO:0000313" key="8">
    <source>
        <dbReference type="Proteomes" id="UP001519460"/>
    </source>
</evidence>
<reference evidence="7 8" key="1">
    <citation type="journal article" date="2023" name="Sci. Data">
        <title>Genome assembly of the Korean intertidal mud-creeper Batillaria attramentaria.</title>
        <authorList>
            <person name="Patra A.K."/>
            <person name="Ho P.T."/>
            <person name="Jun S."/>
            <person name="Lee S.J."/>
            <person name="Kim Y."/>
            <person name="Won Y.J."/>
        </authorList>
    </citation>
    <scope>NUCLEOTIDE SEQUENCE [LARGE SCALE GENOMIC DNA]</scope>
    <source>
        <strain evidence="7">Wonlab-2016</strain>
    </source>
</reference>
<keyword evidence="2" id="KW-0479">Metal-binding</keyword>
<feature type="domain" description="Plastocyanin-like" evidence="5">
    <location>
        <begin position="162"/>
        <end position="319"/>
    </location>
</feature>
<dbReference type="InterPro" id="IPR045087">
    <property type="entry name" value="Cu-oxidase_fam"/>
</dbReference>
<dbReference type="Proteomes" id="UP001519460">
    <property type="component" value="Unassembled WGS sequence"/>
</dbReference>
<keyword evidence="4" id="KW-0186">Copper</keyword>
<evidence type="ECO:0000259" key="5">
    <source>
        <dbReference type="Pfam" id="PF00394"/>
    </source>
</evidence>
<dbReference type="Gene3D" id="2.60.40.420">
    <property type="entry name" value="Cupredoxins - blue copper proteins"/>
    <property type="match status" value="3"/>
</dbReference>
<protein>
    <recommendedName>
        <fullName evidence="9">Laccase</fullName>
    </recommendedName>
</protein>
<evidence type="ECO:0000259" key="6">
    <source>
        <dbReference type="Pfam" id="PF07732"/>
    </source>
</evidence>
<dbReference type="FunFam" id="2.60.40.420:FF:000045">
    <property type="entry name" value="Laccase 2"/>
    <property type="match status" value="1"/>
</dbReference>
<comment type="similarity">
    <text evidence="1">Belongs to the multicopper oxidase family.</text>
</comment>
<evidence type="ECO:0000256" key="2">
    <source>
        <dbReference type="ARBA" id="ARBA00022723"/>
    </source>
</evidence>
<sequence>MTCEYNFTVETYLTLSKACWDCPFNVTDCFRLQCVSGDGHRRPIVTINRELPGPAIEVCEGDRVVVWVTNELDDGATTSIHWHGMHQKGTPYMDGPAHITQCPIQPMETFRYEFVATPAGTHWYHSHSAMQLGDGAYGSFIVRQPQTADHNSPLYDLDLSDHVMHITDWMPVLSIDRYLNLMHDAYLGHEMSALINGRARNYPVPNTFNTSGSPLSEAYTPMAEFHVQKDKRYLFRLICPAQKCAFRVFFDDHPVQIVSTDGMPVSPVTVDSLIISPGERYDVIISADQPVDNYWIRAYGLRDCYNKGDVVAILKYDGADDANQSADPGPYKNGTMYGPLLDARNRPIYSAMTFLNNDNSKFNNKDLYDVKSLPGYKYHLTPVMDNITFRLPPVPLLSQPEDVQEAWFCNKSTVNHSQCQHDLCRCTHRLMVQHGQ</sequence>
<evidence type="ECO:0000256" key="4">
    <source>
        <dbReference type="ARBA" id="ARBA00023008"/>
    </source>
</evidence>
<feature type="domain" description="Plastocyanin-like" evidence="6">
    <location>
        <begin position="38"/>
        <end position="146"/>
    </location>
</feature>
<dbReference type="AlphaFoldDB" id="A0ABD0J7Q2"/>
<evidence type="ECO:0000256" key="3">
    <source>
        <dbReference type="ARBA" id="ARBA00023002"/>
    </source>
</evidence>
<organism evidence="7 8">
    <name type="scientific">Batillaria attramentaria</name>
    <dbReference type="NCBI Taxonomy" id="370345"/>
    <lineage>
        <taxon>Eukaryota</taxon>
        <taxon>Metazoa</taxon>
        <taxon>Spiralia</taxon>
        <taxon>Lophotrochozoa</taxon>
        <taxon>Mollusca</taxon>
        <taxon>Gastropoda</taxon>
        <taxon>Caenogastropoda</taxon>
        <taxon>Sorbeoconcha</taxon>
        <taxon>Cerithioidea</taxon>
        <taxon>Batillariidae</taxon>
        <taxon>Batillaria</taxon>
    </lineage>
</organism>
<dbReference type="GO" id="GO:0016491">
    <property type="term" value="F:oxidoreductase activity"/>
    <property type="evidence" value="ECO:0007669"/>
    <property type="project" value="UniProtKB-KW"/>
</dbReference>
<dbReference type="InterPro" id="IPR008972">
    <property type="entry name" value="Cupredoxin"/>
</dbReference>
<gene>
    <name evidence="7" type="ORF">BaRGS_00037735</name>
</gene>
<dbReference type="PANTHER" id="PTHR11709:SF394">
    <property type="entry name" value="FI03373P-RELATED"/>
    <property type="match status" value="1"/>
</dbReference>
<dbReference type="PANTHER" id="PTHR11709">
    <property type="entry name" value="MULTI-COPPER OXIDASE"/>
    <property type="match status" value="1"/>
</dbReference>
<name>A0ABD0J7Q2_9CAEN</name>
<dbReference type="Pfam" id="PF00394">
    <property type="entry name" value="Cu-oxidase"/>
    <property type="match status" value="1"/>
</dbReference>
<evidence type="ECO:0000313" key="7">
    <source>
        <dbReference type="EMBL" id="KAK7465077.1"/>
    </source>
</evidence>
<dbReference type="Pfam" id="PF07732">
    <property type="entry name" value="Cu-oxidase_3"/>
    <property type="match status" value="1"/>
</dbReference>
<dbReference type="GO" id="GO:0046872">
    <property type="term" value="F:metal ion binding"/>
    <property type="evidence" value="ECO:0007669"/>
    <property type="project" value="UniProtKB-KW"/>
</dbReference>
<keyword evidence="8" id="KW-1185">Reference proteome</keyword>
<feature type="non-terminal residue" evidence="7">
    <location>
        <position position="436"/>
    </location>
</feature>
<dbReference type="CDD" id="cd13884">
    <property type="entry name" value="CuRO_2_tcLCC_insect_like"/>
    <property type="match status" value="1"/>
</dbReference>
<dbReference type="InterPro" id="IPR001117">
    <property type="entry name" value="Cu-oxidase_2nd"/>
</dbReference>
<dbReference type="EMBL" id="JACVVK020000578">
    <property type="protein sequence ID" value="KAK7465077.1"/>
    <property type="molecule type" value="Genomic_DNA"/>
</dbReference>
<dbReference type="InterPro" id="IPR011707">
    <property type="entry name" value="Cu-oxidase-like_N"/>
</dbReference>
<accession>A0ABD0J7Q2</accession>
<comment type="caution">
    <text evidence="7">The sequence shown here is derived from an EMBL/GenBank/DDBJ whole genome shotgun (WGS) entry which is preliminary data.</text>
</comment>
<evidence type="ECO:0000256" key="1">
    <source>
        <dbReference type="ARBA" id="ARBA00010609"/>
    </source>
</evidence>